<dbReference type="PANTHER" id="PTHR30566:SF25">
    <property type="entry name" value="INNER MEMBRANE PROTEIN"/>
    <property type="match status" value="1"/>
</dbReference>
<dbReference type="Pfam" id="PF00924">
    <property type="entry name" value="MS_channel_2nd"/>
    <property type="match status" value="1"/>
</dbReference>
<sequence length="575" mass="65250">MHFVRFLYCFLLFNVGVVHSQTPADSTQQESQLPSKESIVDVNADYGSNPILEYNDSYYILSRINENIGLPPTKFNYRTPQATLEEFVQACRDEQFEDAAYALNLNRMPSNLTIEDAAVLAEKLYFVMNQRVNIEWGSISDRPDGQIDIQTATNKAIAGSPRRSVYFGELDLEGRDATLRLQRVKYKDFGAFWLISADTVENIEELYRIYGPRQLELLIPEWARFGVLGLPGWKILGTLLLIGLSFLIGKLGSYIVRRLCRKSRFAWLKVVGKNLATPSGFAIAVLFFYITLNSLISFSGPFASWLYSLLLITVISSITWLIMKFIDSFMIYIAENRIGDTNPEENSEARQMLTYVSVARRVVTFVVIIIGITVIISQFRSLEKLGISLLASAGVLTVVLGIAAQSTLGNIIAGIQIALTSPAKIGDTVIINDDWGYVEDIRFTYMVVRTWDQRRLVIPLKHVISNIFENWSMTNPHQVRPIIVHADYRIDVQKVREKYESLLRNHDLWDGEHEPVIQVVEAGEDTIEMRALCSGKDASTTWDLHCELREQLVAFIADLEDGLYLTKTRVELKND</sequence>
<keyword evidence="4 6" id="KW-1133">Transmembrane helix</keyword>
<dbReference type="InterPro" id="IPR010920">
    <property type="entry name" value="LSM_dom_sf"/>
</dbReference>
<feature type="transmembrane region" description="Helical" evidence="6">
    <location>
        <begin position="385"/>
        <end position="404"/>
    </location>
</feature>
<evidence type="ECO:0000256" key="6">
    <source>
        <dbReference type="SAM" id="Phobius"/>
    </source>
</evidence>
<evidence type="ECO:0000256" key="2">
    <source>
        <dbReference type="ARBA" id="ARBA00022475"/>
    </source>
</evidence>
<gene>
    <name evidence="9" type="ORF">BST86_08750</name>
</gene>
<dbReference type="SUPFAM" id="SSF50182">
    <property type="entry name" value="Sm-like ribonucleoproteins"/>
    <property type="match status" value="1"/>
</dbReference>
<evidence type="ECO:0000256" key="7">
    <source>
        <dbReference type="SAM" id="SignalP"/>
    </source>
</evidence>
<dbReference type="RefSeq" id="WP_105982947.1">
    <property type="nucleotide sequence ID" value="NZ_MQUC01000003.1"/>
</dbReference>
<protein>
    <submittedName>
        <fullName evidence="9">Mechanosensitive ion channel protein</fullName>
    </submittedName>
</protein>
<dbReference type="InterPro" id="IPR011066">
    <property type="entry name" value="MscS_channel_C_sf"/>
</dbReference>
<evidence type="ECO:0000256" key="5">
    <source>
        <dbReference type="ARBA" id="ARBA00023136"/>
    </source>
</evidence>
<feature type="transmembrane region" description="Helical" evidence="6">
    <location>
        <begin position="302"/>
        <end position="323"/>
    </location>
</feature>
<evidence type="ECO:0000256" key="1">
    <source>
        <dbReference type="ARBA" id="ARBA00004651"/>
    </source>
</evidence>
<feature type="transmembrane region" description="Helical" evidence="6">
    <location>
        <begin position="235"/>
        <end position="255"/>
    </location>
</feature>
<evidence type="ECO:0000259" key="8">
    <source>
        <dbReference type="Pfam" id="PF00924"/>
    </source>
</evidence>
<feature type="transmembrane region" description="Helical" evidence="6">
    <location>
        <begin position="358"/>
        <end position="379"/>
    </location>
</feature>
<dbReference type="Proteomes" id="UP000239532">
    <property type="component" value="Unassembled WGS sequence"/>
</dbReference>
<feature type="signal peptide" evidence="7">
    <location>
        <begin position="1"/>
        <end position="20"/>
    </location>
</feature>
<dbReference type="EMBL" id="MQUC01000003">
    <property type="protein sequence ID" value="PRP67180.1"/>
    <property type="molecule type" value="Genomic_DNA"/>
</dbReference>
<dbReference type="Gene3D" id="1.10.287.1260">
    <property type="match status" value="1"/>
</dbReference>
<keyword evidence="10" id="KW-1185">Reference proteome</keyword>
<dbReference type="SUPFAM" id="SSF82689">
    <property type="entry name" value="Mechanosensitive channel protein MscS (YggB), C-terminal domain"/>
    <property type="match status" value="1"/>
</dbReference>
<keyword evidence="7" id="KW-0732">Signal</keyword>
<dbReference type="InterPro" id="IPR006685">
    <property type="entry name" value="MscS_channel_2nd"/>
</dbReference>
<dbReference type="InterPro" id="IPR023408">
    <property type="entry name" value="MscS_beta-dom_sf"/>
</dbReference>
<dbReference type="OrthoDB" id="9792218at2"/>
<name>A0A2S9WUM8_9FLAO</name>
<keyword evidence="2" id="KW-1003">Cell membrane</keyword>
<comment type="subcellular location">
    <subcellularLocation>
        <location evidence="1">Cell membrane</location>
        <topology evidence="1">Multi-pass membrane protein</topology>
    </subcellularLocation>
</comment>
<dbReference type="Gene3D" id="2.30.30.60">
    <property type="match status" value="1"/>
</dbReference>
<reference evidence="9 10" key="1">
    <citation type="submission" date="2016-11" db="EMBL/GenBank/DDBJ databases">
        <title>Trade-off between light-utilization and light-protection in marine flavobacteria.</title>
        <authorList>
            <person name="Kumagai Y."/>
        </authorList>
    </citation>
    <scope>NUCLEOTIDE SEQUENCE [LARGE SCALE GENOMIC DNA]</scope>
    <source>
        <strain evidence="9 10">JCM 17109</strain>
    </source>
</reference>
<dbReference type="PANTHER" id="PTHR30566">
    <property type="entry name" value="YNAI-RELATED MECHANOSENSITIVE ION CHANNEL"/>
    <property type="match status" value="1"/>
</dbReference>
<accession>A0A2S9WUM8</accession>
<feature type="domain" description="Mechanosensitive ion channel MscS" evidence="8">
    <location>
        <begin position="407"/>
        <end position="472"/>
    </location>
</feature>
<dbReference type="AlphaFoldDB" id="A0A2S9WUM8"/>
<dbReference type="GO" id="GO:0005886">
    <property type="term" value="C:plasma membrane"/>
    <property type="evidence" value="ECO:0007669"/>
    <property type="project" value="UniProtKB-SubCell"/>
</dbReference>
<feature type="transmembrane region" description="Helical" evidence="6">
    <location>
        <begin position="275"/>
        <end position="296"/>
    </location>
</feature>
<keyword evidence="5 6" id="KW-0472">Membrane</keyword>
<keyword evidence="3 6" id="KW-0812">Transmembrane</keyword>
<evidence type="ECO:0000313" key="10">
    <source>
        <dbReference type="Proteomes" id="UP000239532"/>
    </source>
</evidence>
<organism evidence="9 10">
    <name type="scientific">Nonlabens agnitus</name>
    <dbReference type="NCBI Taxonomy" id="870484"/>
    <lineage>
        <taxon>Bacteria</taxon>
        <taxon>Pseudomonadati</taxon>
        <taxon>Bacteroidota</taxon>
        <taxon>Flavobacteriia</taxon>
        <taxon>Flavobacteriales</taxon>
        <taxon>Flavobacteriaceae</taxon>
        <taxon>Nonlabens</taxon>
    </lineage>
</organism>
<comment type="caution">
    <text evidence="9">The sequence shown here is derived from an EMBL/GenBank/DDBJ whole genome shotgun (WGS) entry which is preliminary data.</text>
</comment>
<dbReference type="GO" id="GO:0008381">
    <property type="term" value="F:mechanosensitive monoatomic ion channel activity"/>
    <property type="evidence" value="ECO:0007669"/>
    <property type="project" value="UniProtKB-ARBA"/>
</dbReference>
<evidence type="ECO:0000256" key="4">
    <source>
        <dbReference type="ARBA" id="ARBA00022989"/>
    </source>
</evidence>
<feature type="chain" id="PRO_5015547407" evidence="7">
    <location>
        <begin position="21"/>
        <end position="575"/>
    </location>
</feature>
<evidence type="ECO:0000313" key="9">
    <source>
        <dbReference type="EMBL" id="PRP67180.1"/>
    </source>
</evidence>
<evidence type="ECO:0000256" key="3">
    <source>
        <dbReference type="ARBA" id="ARBA00022692"/>
    </source>
</evidence>
<proteinExistence type="predicted"/>